<reference evidence="3 4" key="2">
    <citation type="submission" date="2018-11" db="EMBL/GenBank/DDBJ databases">
        <authorList>
            <consortium name="Pathogen Informatics"/>
        </authorList>
    </citation>
    <scope>NUCLEOTIDE SEQUENCE [LARGE SCALE GENOMIC DNA]</scope>
</reference>
<comment type="similarity">
    <text evidence="1">Belongs to the EMC8/EMC9 family.</text>
</comment>
<dbReference type="PANTHER" id="PTHR12941">
    <property type="entry name" value="ER MEMBRANE PROTEIN COMPLEX"/>
    <property type="match status" value="1"/>
</dbReference>
<dbReference type="AlphaFoldDB" id="A0A183IKF6"/>
<dbReference type="PANTHER" id="PTHR12941:SF10">
    <property type="entry name" value="ER MEMBRANE PROTEIN COMPLEX SUBUNIT 8_9 HOMOLOG"/>
    <property type="match status" value="1"/>
</dbReference>
<evidence type="ECO:0000259" key="2">
    <source>
        <dbReference type="PROSITE" id="PS50249"/>
    </source>
</evidence>
<dbReference type="CDD" id="cd08060">
    <property type="entry name" value="MPN_UPF0172"/>
    <property type="match status" value="1"/>
</dbReference>
<evidence type="ECO:0000256" key="1">
    <source>
        <dbReference type="ARBA" id="ARBA00007461"/>
    </source>
</evidence>
<keyword evidence="4" id="KW-1185">Reference proteome</keyword>
<dbReference type="Pfam" id="PF03665">
    <property type="entry name" value="UPF0172"/>
    <property type="match status" value="1"/>
</dbReference>
<dbReference type="Proteomes" id="UP000270296">
    <property type="component" value="Unassembled WGS sequence"/>
</dbReference>
<gene>
    <name evidence="3" type="ORF">SBAD_LOCUS4102</name>
</gene>
<accession>A0A183IKF6</accession>
<dbReference type="EMBL" id="UZAM01008127">
    <property type="protein sequence ID" value="VDP03374.1"/>
    <property type="molecule type" value="Genomic_DNA"/>
</dbReference>
<dbReference type="GO" id="GO:0072546">
    <property type="term" value="C:EMC complex"/>
    <property type="evidence" value="ECO:0007669"/>
    <property type="project" value="InterPro"/>
</dbReference>
<dbReference type="InterPro" id="IPR037518">
    <property type="entry name" value="MPN"/>
</dbReference>
<reference evidence="5" key="1">
    <citation type="submission" date="2016-06" db="UniProtKB">
        <authorList>
            <consortium name="WormBaseParasite"/>
        </authorList>
    </citation>
    <scope>IDENTIFICATION</scope>
</reference>
<evidence type="ECO:0000313" key="5">
    <source>
        <dbReference type="WBParaSite" id="SBAD_0000428301-mRNA-1"/>
    </source>
</evidence>
<evidence type="ECO:0000313" key="4">
    <source>
        <dbReference type="Proteomes" id="UP000270296"/>
    </source>
</evidence>
<dbReference type="OrthoDB" id="194468at2759"/>
<sequence>MTEVIILPVAYCKVVLHALKYPHCAINGVLVGRKKKDGRTIVLDAVPFFHRWLSLTPMLEVALCQVDVFCEDSSEHLSIVGYYQANEHIGDNNPDVVAFRVAEKIQTAFADAFLLMIRSGSYKIQIRKSKPHSFTALMTRFLFRFRFAIENEEKAFSLISSCIQVKLHRTIADFENHLDDLSFDFWNMDLTEKLKSFN</sequence>
<proteinExistence type="inferred from homology"/>
<feature type="domain" description="MPN" evidence="2">
    <location>
        <begin position="4"/>
        <end position="143"/>
    </location>
</feature>
<dbReference type="InterPro" id="IPR005366">
    <property type="entry name" value="EMC8/9"/>
</dbReference>
<protein>
    <submittedName>
        <fullName evidence="5">MPN domain-containing protein</fullName>
    </submittedName>
</protein>
<dbReference type="PROSITE" id="PS50249">
    <property type="entry name" value="MPN"/>
    <property type="match status" value="1"/>
</dbReference>
<organism evidence="5">
    <name type="scientific">Soboliphyme baturini</name>
    <dbReference type="NCBI Taxonomy" id="241478"/>
    <lineage>
        <taxon>Eukaryota</taxon>
        <taxon>Metazoa</taxon>
        <taxon>Ecdysozoa</taxon>
        <taxon>Nematoda</taxon>
        <taxon>Enoplea</taxon>
        <taxon>Dorylaimia</taxon>
        <taxon>Dioctophymatida</taxon>
        <taxon>Dioctophymatoidea</taxon>
        <taxon>Soboliphymatidae</taxon>
        <taxon>Soboliphyme</taxon>
    </lineage>
</organism>
<evidence type="ECO:0000313" key="3">
    <source>
        <dbReference type="EMBL" id="VDP03374.1"/>
    </source>
</evidence>
<dbReference type="WBParaSite" id="SBAD_0000428301-mRNA-1">
    <property type="protein sequence ID" value="SBAD_0000428301-mRNA-1"/>
    <property type="gene ID" value="SBAD_0000428301"/>
</dbReference>
<name>A0A183IKF6_9BILA</name>